<dbReference type="Proteomes" id="UP000030136">
    <property type="component" value="Unassembled WGS sequence"/>
</dbReference>
<evidence type="ECO:0000313" key="1">
    <source>
        <dbReference type="EMBL" id="KGN95302.1"/>
    </source>
</evidence>
<accession>A0AB34PH65</accession>
<sequence>MGSEDTEHTYWWTIIYGDAEGKVIKERKCTDVRADYVTVEVGENGNWWIDGKDSGKPATPGKVMIEENEAGFVVITITQPGGAPSHTFVLPMESSDLKGVFFRSNFNYRGYQAMNFGYQLIKPINVGGTPSIADNGENFVDEGKYIRQTQDEYELIYDLNPTGFNAAKYIKEAANLSFEVKANKEVIHTRALVDATERMLEVKGVDFSKEGQLKITVNGIAPEALGGSVDADTDLELTTLARLKVTTTNAEKFGNKQVLSDWATVYNDITECQFAIGLNKGAAAGVQALPFIFQDNEVLDLSVDYKGELNLAELLSLRMKEKPESESGYTEWKDASEFMAKHGLKFEYYLMSQGDNNMRLIKIDGENAARYDVMSVSAEGVVTPGTDKVRPNLAVNCSQAIQVRAVDDNGVIVALGFVRIGVTAEEKVACIEETWKEQYSFVLNGHHDDSFTISAESLKKGLLEALAGTYGSNKYNYGIVEAILAANYDLSAEFVQGDPENFVIEEGEDNQANPVVRVTKKGCLTEGAKTFKIVYKHSPETVDVDALPTDAGWFPIVPECVSFEVTVNVVKPEAAINAGIAEALNQKVVTYWTNTNPLTGEVHATDDIQIATVQEEPGVGAVGKARVTQGFKTNFILALMKKLQDKGFEANIDFKIDMDKVMPSGKKFGELYPGATVLHTPGEADFFVSIPDVITDEGVTIPMQLIAREKDCQNEFLLMAFDVVMRAPAKLQDAQTSFSPALNAAENVNAVINFDVLDVENNNAPIYENGEIVNGDRAKYLFGRKAGFAYLAANVDIAFAPDATMSEDLIAAAQDMITKGLISYKLTASSGVGDLAKPAKLTVTYKPGTTPVNLIKPVTFVATVKVKYGKLFQTQATFKYVFEPRK</sequence>
<reference evidence="1 2" key="1">
    <citation type="submission" date="2014-08" db="EMBL/GenBank/DDBJ databases">
        <title>Porphyromonas crevioricanis strain:COT-253_OH1447 Genome sequencing.</title>
        <authorList>
            <person name="Wallis C."/>
            <person name="Deusch O."/>
            <person name="O'Flynn C."/>
            <person name="Davis I."/>
            <person name="Jospin G."/>
            <person name="Darling A.E."/>
            <person name="Coil D.A."/>
            <person name="Alexiev A."/>
            <person name="Horsfall A."/>
            <person name="Kirkwood N."/>
            <person name="Harris S."/>
            <person name="Eisen J.A."/>
        </authorList>
    </citation>
    <scope>NUCLEOTIDE SEQUENCE [LARGE SCALE GENOMIC DNA]</scope>
    <source>
        <strain evidence="2">COT-253 OH1447</strain>
    </source>
</reference>
<gene>
    <name evidence="1" type="ORF">HQ38_03085</name>
</gene>
<dbReference type="EMBL" id="JQJC01000010">
    <property type="protein sequence ID" value="KGN95302.1"/>
    <property type="molecule type" value="Genomic_DNA"/>
</dbReference>
<dbReference type="AlphaFoldDB" id="A0AB34PH65"/>
<organism evidence="1 2">
    <name type="scientific">Porphyromonas crevioricanis</name>
    <dbReference type="NCBI Taxonomy" id="393921"/>
    <lineage>
        <taxon>Bacteria</taxon>
        <taxon>Pseudomonadati</taxon>
        <taxon>Bacteroidota</taxon>
        <taxon>Bacteroidia</taxon>
        <taxon>Bacteroidales</taxon>
        <taxon>Porphyromonadaceae</taxon>
        <taxon>Porphyromonas</taxon>
    </lineage>
</organism>
<proteinExistence type="predicted"/>
<comment type="caution">
    <text evidence="1">The sequence shown here is derived from an EMBL/GenBank/DDBJ whole genome shotgun (WGS) entry which is preliminary data.</text>
</comment>
<protein>
    <submittedName>
        <fullName evidence="1">Uncharacterized protein</fullName>
    </submittedName>
</protein>
<evidence type="ECO:0000313" key="2">
    <source>
        <dbReference type="Proteomes" id="UP000030136"/>
    </source>
</evidence>
<name>A0AB34PH65_9PORP</name>